<evidence type="ECO:0000313" key="3">
    <source>
        <dbReference type="Proteomes" id="UP000217289"/>
    </source>
</evidence>
<gene>
    <name evidence="2" type="ORF">MEBOL_001877</name>
</gene>
<organism evidence="2 3">
    <name type="scientific">Melittangium boletus DSM 14713</name>
    <dbReference type="NCBI Taxonomy" id="1294270"/>
    <lineage>
        <taxon>Bacteria</taxon>
        <taxon>Pseudomonadati</taxon>
        <taxon>Myxococcota</taxon>
        <taxon>Myxococcia</taxon>
        <taxon>Myxococcales</taxon>
        <taxon>Cystobacterineae</taxon>
        <taxon>Archangiaceae</taxon>
        <taxon>Melittangium</taxon>
    </lineage>
</organism>
<accession>A0A250IB49</accession>
<dbReference type="SMART" id="SM00347">
    <property type="entry name" value="HTH_MARR"/>
    <property type="match status" value="1"/>
</dbReference>
<sequence length="156" mass="17455">MSEQAEAERQAQGQTLSALERELSVLVRRAIGSFWGKRDEGGVDRWTYALLIRLSEEGTTRVGEVARRFGIDKSTASRHLGRMEEQGLLESIPDESDARSVLLRMTPRGAEHLAATRAERLQVLRKIFAAWPEQDRADLTRLLGRLNTDLDLSGGP</sequence>
<name>A0A250IB49_9BACT</name>
<dbReference type="EMBL" id="CP022163">
    <property type="protein sequence ID" value="ATB28430.1"/>
    <property type="molecule type" value="Genomic_DNA"/>
</dbReference>
<reference evidence="2 3" key="1">
    <citation type="submission" date="2017-06" db="EMBL/GenBank/DDBJ databases">
        <authorList>
            <person name="Kim H.J."/>
            <person name="Triplett B.A."/>
        </authorList>
    </citation>
    <scope>NUCLEOTIDE SEQUENCE [LARGE SCALE GENOMIC DNA]</scope>
    <source>
        <strain evidence="2 3">DSM 14713</strain>
    </source>
</reference>
<dbReference type="Pfam" id="PF12802">
    <property type="entry name" value="MarR_2"/>
    <property type="match status" value="1"/>
</dbReference>
<dbReference type="InterPro" id="IPR039422">
    <property type="entry name" value="MarR/SlyA-like"/>
</dbReference>
<dbReference type="PANTHER" id="PTHR33164:SF57">
    <property type="entry name" value="MARR-FAMILY TRANSCRIPTIONAL REGULATOR"/>
    <property type="match status" value="1"/>
</dbReference>
<keyword evidence="3" id="KW-1185">Reference proteome</keyword>
<dbReference type="AlphaFoldDB" id="A0A250IB49"/>
<dbReference type="InterPro" id="IPR011991">
    <property type="entry name" value="ArsR-like_HTH"/>
</dbReference>
<protein>
    <submittedName>
        <fullName evidence="2">Transcriptional regulator</fullName>
    </submittedName>
</protein>
<dbReference type="PANTHER" id="PTHR33164">
    <property type="entry name" value="TRANSCRIPTIONAL REGULATOR, MARR FAMILY"/>
    <property type="match status" value="1"/>
</dbReference>
<dbReference type="OrthoDB" id="9789529at2"/>
<dbReference type="PRINTS" id="PR00598">
    <property type="entry name" value="HTHMARR"/>
</dbReference>
<evidence type="ECO:0000313" key="2">
    <source>
        <dbReference type="EMBL" id="ATB28430.1"/>
    </source>
</evidence>
<dbReference type="PROSITE" id="PS50995">
    <property type="entry name" value="HTH_MARR_2"/>
    <property type="match status" value="1"/>
</dbReference>
<dbReference type="KEGG" id="mbd:MEBOL_001877"/>
<dbReference type="GO" id="GO:0003700">
    <property type="term" value="F:DNA-binding transcription factor activity"/>
    <property type="evidence" value="ECO:0007669"/>
    <property type="project" value="InterPro"/>
</dbReference>
<dbReference type="InterPro" id="IPR001845">
    <property type="entry name" value="HTH_ArsR_DNA-bd_dom"/>
</dbReference>
<dbReference type="GO" id="GO:0006950">
    <property type="term" value="P:response to stress"/>
    <property type="evidence" value="ECO:0007669"/>
    <property type="project" value="TreeGrafter"/>
</dbReference>
<dbReference type="SUPFAM" id="SSF46785">
    <property type="entry name" value="Winged helix' DNA-binding domain"/>
    <property type="match status" value="1"/>
</dbReference>
<evidence type="ECO:0000259" key="1">
    <source>
        <dbReference type="PROSITE" id="PS50995"/>
    </source>
</evidence>
<feature type="domain" description="HTH marR-type" evidence="1">
    <location>
        <begin position="16"/>
        <end position="148"/>
    </location>
</feature>
<dbReference type="InterPro" id="IPR036388">
    <property type="entry name" value="WH-like_DNA-bd_sf"/>
</dbReference>
<dbReference type="Proteomes" id="UP000217289">
    <property type="component" value="Chromosome"/>
</dbReference>
<dbReference type="SMART" id="SM00418">
    <property type="entry name" value="HTH_ARSR"/>
    <property type="match status" value="1"/>
</dbReference>
<dbReference type="CDD" id="cd00090">
    <property type="entry name" value="HTH_ARSR"/>
    <property type="match status" value="1"/>
</dbReference>
<dbReference type="Gene3D" id="1.10.10.10">
    <property type="entry name" value="Winged helix-like DNA-binding domain superfamily/Winged helix DNA-binding domain"/>
    <property type="match status" value="1"/>
</dbReference>
<proteinExistence type="predicted"/>
<dbReference type="RefSeq" id="WP_095977112.1">
    <property type="nucleotide sequence ID" value="NZ_CP022163.1"/>
</dbReference>
<dbReference type="InterPro" id="IPR000835">
    <property type="entry name" value="HTH_MarR-typ"/>
</dbReference>
<dbReference type="InterPro" id="IPR036390">
    <property type="entry name" value="WH_DNA-bd_sf"/>
</dbReference>